<comment type="caution">
    <text evidence="2">The sequence shown here is derived from an EMBL/GenBank/DDBJ whole genome shotgun (WGS) entry which is preliminary data.</text>
</comment>
<evidence type="ECO:0008006" key="4">
    <source>
        <dbReference type="Google" id="ProtNLM"/>
    </source>
</evidence>
<dbReference type="STRING" id="205917.A0A4Y9Y129"/>
<dbReference type="EMBL" id="SEOQ01000888">
    <property type="protein sequence ID" value="TFY55752.1"/>
    <property type="molecule type" value="Genomic_DNA"/>
</dbReference>
<dbReference type="GO" id="GO:0005743">
    <property type="term" value="C:mitochondrial inner membrane"/>
    <property type="evidence" value="ECO:0007669"/>
    <property type="project" value="TreeGrafter"/>
</dbReference>
<dbReference type="PANTHER" id="PTHR28106:SF1">
    <property type="entry name" value="MITOCHONDRIAL ATPASE COMPLEX SUBUNIT ATP10"/>
    <property type="match status" value="1"/>
</dbReference>
<accession>A0A4Y9Y129</accession>
<dbReference type="Proteomes" id="UP000298327">
    <property type="component" value="Unassembled WGS sequence"/>
</dbReference>
<dbReference type="GO" id="GO:0033615">
    <property type="term" value="P:mitochondrial proton-transporting ATP synthase complex assembly"/>
    <property type="evidence" value="ECO:0007669"/>
    <property type="project" value="TreeGrafter"/>
</dbReference>
<name>A0A4Y9Y129_9AGAM</name>
<organism evidence="2 3">
    <name type="scientific">Dentipellis fragilis</name>
    <dbReference type="NCBI Taxonomy" id="205917"/>
    <lineage>
        <taxon>Eukaryota</taxon>
        <taxon>Fungi</taxon>
        <taxon>Dikarya</taxon>
        <taxon>Basidiomycota</taxon>
        <taxon>Agaricomycotina</taxon>
        <taxon>Agaricomycetes</taxon>
        <taxon>Russulales</taxon>
        <taxon>Hericiaceae</taxon>
        <taxon>Dentipellis</taxon>
    </lineage>
</organism>
<dbReference type="OrthoDB" id="17089at2759"/>
<evidence type="ECO:0000256" key="1">
    <source>
        <dbReference type="SAM" id="MobiDB-lite"/>
    </source>
</evidence>
<sequence length="304" mass="34710">MLSALRSVQPARTLRRQPLRRHGARSLSYSHVMWQEEAKPATLDKTVKTEKTEDKPLPIPPLSRPLGVPEVPTTREKTLAEKGKEILDREKQMEKRRHLVKEASTGYFQDLHMTRFNGGKTWMAPSVLIREDKALYFPNIKGVRLDNGAAQHTTNLCHGKISVISMLTTKISEYHAESYTSRLNKMYGDHSSFQHVHINLQENILKSLLVNIFLTSLRSKVPPEQQSNYLISRQNMEYVREQLGMVNSRIGYTYLVDDKLKVRWAACADAKPEEEEALVRGVGVLLKRFKNRPAAKTEASPPVI</sequence>
<evidence type="ECO:0000313" key="3">
    <source>
        <dbReference type="Proteomes" id="UP000298327"/>
    </source>
</evidence>
<gene>
    <name evidence="2" type="ORF">EVG20_g9205</name>
</gene>
<feature type="region of interest" description="Disordered" evidence="1">
    <location>
        <begin position="40"/>
        <end position="70"/>
    </location>
</feature>
<protein>
    <recommendedName>
        <fullName evidence="4">Mitochondrial ATPase complex subunit ATP10</fullName>
    </recommendedName>
</protein>
<feature type="compositionally biased region" description="Basic and acidic residues" evidence="1">
    <location>
        <begin position="45"/>
        <end position="56"/>
    </location>
</feature>
<evidence type="ECO:0000313" key="2">
    <source>
        <dbReference type="EMBL" id="TFY55752.1"/>
    </source>
</evidence>
<feature type="region of interest" description="Disordered" evidence="1">
    <location>
        <begin position="1"/>
        <end position="22"/>
    </location>
</feature>
<dbReference type="Pfam" id="PF05176">
    <property type="entry name" value="ATP-synt_10"/>
    <property type="match status" value="1"/>
</dbReference>
<dbReference type="InterPro" id="IPR007849">
    <property type="entry name" value="ATP10"/>
</dbReference>
<dbReference type="AlphaFoldDB" id="A0A4Y9Y129"/>
<dbReference type="PANTHER" id="PTHR28106">
    <property type="entry name" value="MITOCHONDRIAL ATPASE COMPLEX SUBUNIT ATP10"/>
    <property type="match status" value="1"/>
</dbReference>
<keyword evidence="3" id="KW-1185">Reference proteome</keyword>
<reference evidence="2 3" key="1">
    <citation type="submission" date="2019-02" db="EMBL/GenBank/DDBJ databases">
        <title>Genome sequencing of the rare red list fungi Dentipellis fragilis.</title>
        <authorList>
            <person name="Buettner E."/>
            <person name="Kellner H."/>
        </authorList>
    </citation>
    <scope>NUCLEOTIDE SEQUENCE [LARGE SCALE GENOMIC DNA]</scope>
    <source>
        <strain evidence="2 3">DSM 105465</strain>
    </source>
</reference>
<feature type="compositionally biased region" description="Basic residues" evidence="1">
    <location>
        <begin position="13"/>
        <end position="22"/>
    </location>
</feature>
<proteinExistence type="predicted"/>